<feature type="transmembrane region" description="Helical" evidence="8">
    <location>
        <begin position="316"/>
        <end position="335"/>
    </location>
</feature>
<protein>
    <submittedName>
        <fullName evidence="9">Iron complex transport system permease protein</fullName>
    </submittedName>
</protein>
<name>I1DY95_9GAMM</name>
<evidence type="ECO:0000256" key="6">
    <source>
        <dbReference type="ARBA" id="ARBA00022989"/>
    </source>
</evidence>
<dbReference type="GO" id="GO:0033214">
    <property type="term" value="P:siderophore-iron import into cell"/>
    <property type="evidence" value="ECO:0007669"/>
    <property type="project" value="TreeGrafter"/>
</dbReference>
<feature type="transmembrane region" description="Helical" evidence="8">
    <location>
        <begin position="247"/>
        <end position="274"/>
    </location>
</feature>
<dbReference type="InterPro" id="IPR037294">
    <property type="entry name" value="ABC_BtuC-like"/>
</dbReference>
<feature type="transmembrane region" description="Helical" evidence="8">
    <location>
        <begin position="281"/>
        <end position="304"/>
    </location>
</feature>
<evidence type="ECO:0000256" key="5">
    <source>
        <dbReference type="ARBA" id="ARBA00022692"/>
    </source>
</evidence>
<comment type="subcellular location">
    <subcellularLocation>
        <location evidence="1">Cell membrane</location>
        <topology evidence="1">Multi-pass membrane protein</topology>
    </subcellularLocation>
</comment>
<dbReference type="RefSeq" id="WP_008221262.1">
    <property type="nucleotide sequence ID" value="NZ_BAFK01000010.1"/>
</dbReference>
<evidence type="ECO:0000313" key="10">
    <source>
        <dbReference type="Proteomes" id="UP000004374"/>
    </source>
</evidence>
<dbReference type="InterPro" id="IPR000522">
    <property type="entry name" value="ABC_transptr_permease_BtuC"/>
</dbReference>
<evidence type="ECO:0000256" key="1">
    <source>
        <dbReference type="ARBA" id="ARBA00004651"/>
    </source>
</evidence>
<evidence type="ECO:0000256" key="8">
    <source>
        <dbReference type="SAM" id="Phobius"/>
    </source>
</evidence>
<keyword evidence="5 8" id="KW-0812">Transmembrane</keyword>
<dbReference type="GO" id="GO:0005886">
    <property type="term" value="C:plasma membrane"/>
    <property type="evidence" value="ECO:0007669"/>
    <property type="project" value="UniProtKB-SubCell"/>
</dbReference>
<dbReference type="CDD" id="cd06550">
    <property type="entry name" value="TM_ABC_iron-siderophores_like"/>
    <property type="match status" value="1"/>
</dbReference>
<dbReference type="Pfam" id="PF01032">
    <property type="entry name" value="FecCD"/>
    <property type="match status" value="1"/>
</dbReference>
<keyword evidence="10" id="KW-1185">Reference proteome</keyword>
<feature type="transmembrane region" description="Helical" evidence="8">
    <location>
        <begin position="102"/>
        <end position="121"/>
    </location>
</feature>
<accession>I1DY95</accession>
<dbReference type="SUPFAM" id="SSF81345">
    <property type="entry name" value="ABC transporter involved in vitamin B12 uptake, BtuC"/>
    <property type="match status" value="1"/>
</dbReference>
<keyword evidence="7 8" id="KW-0472">Membrane</keyword>
<sequence>MVKLAARLSLPRQRNYPLMLLITLLLLVASAVFSLTLGSAEISINDIIAVLFGTAGTPALADTVIWQIRLPRLLCAMLVGAGLAVSGAILQNVSRNPLADPYLFGLMAGAGLGATIVSVVLPAQLFSVAVGAFAGALLAVALVFVFCAGQHWRKVEVTLLAGVAVSFMLSALSSFILYFAEPFAANRVMFWLMGSLSRTDWQSVLLLAPVTLLVLLLALALRRQLDALLLSDESARTLGVNTSRLRLVLLLATALLTACIVSQCGGIAFVGLMIPHLVRRLFGVTSLHLLTGSALLGALFLIWVDNLARTVLPQQEIPLGVITSLVGSLFFLTLMRAKQT</sequence>
<reference evidence="9 10" key="1">
    <citation type="journal article" date="2012" name="J. Bacteriol.">
        <title>Genome Sequence of the Protease-Producing Bacterium Rheinheimera nanhaiensis E407-8T, Isolated from Deep-Sea Sediment of the South China Sea.</title>
        <authorList>
            <person name="Zhang X.-Y."/>
            <person name="Zhang Y.-J."/>
            <person name="Qin Q.-L."/>
            <person name="Xie B.-B."/>
            <person name="Chen X.-L."/>
            <person name="Zhou B.-C."/>
            <person name="Zhang Y.-Z."/>
        </authorList>
    </citation>
    <scope>NUCLEOTIDE SEQUENCE [LARGE SCALE GENOMIC DNA]</scope>
    <source>
        <strain evidence="9 10">E407-8</strain>
    </source>
</reference>
<dbReference type="STRING" id="562729.RNAN_2013"/>
<dbReference type="GO" id="GO:0022857">
    <property type="term" value="F:transmembrane transporter activity"/>
    <property type="evidence" value="ECO:0007669"/>
    <property type="project" value="InterPro"/>
</dbReference>
<feature type="transmembrane region" description="Helical" evidence="8">
    <location>
        <begin position="201"/>
        <end position="221"/>
    </location>
</feature>
<proteinExistence type="inferred from homology"/>
<keyword evidence="3" id="KW-0813">Transport</keyword>
<dbReference type="PANTHER" id="PTHR30472:SF67">
    <property type="entry name" value="PERMEASE OF ABC TRANSPORTER-RELATED"/>
    <property type="match status" value="1"/>
</dbReference>
<keyword evidence="4" id="KW-1003">Cell membrane</keyword>
<gene>
    <name evidence="9" type="ORF">RNAN_2013</name>
</gene>
<feature type="transmembrane region" description="Helical" evidence="8">
    <location>
        <begin position="128"/>
        <end position="152"/>
    </location>
</feature>
<dbReference type="FunFam" id="1.10.3470.10:FF:000001">
    <property type="entry name" value="Vitamin B12 ABC transporter permease BtuC"/>
    <property type="match status" value="1"/>
</dbReference>
<evidence type="ECO:0000256" key="7">
    <source>
        <dbReference type="ARBA" id="ARBA00023136"/>
    </source>
</evidence>
<evidence type="ECO:0000256" key="3">
    <source>
        <dbReference type="ARBA" id="ARBA00022448"/>
    </source>
</evidence>
<dbReference type="EMBL" id="BAFK01000010">
    <property type="protein sequence ID" value="GAB59023.1"/>
    <property type="molecule type" value="Genomic_DNA"/>
</dbReference>
<keyword evidence="6 8" id="KW-1133">Transmembrane helix</keyword>
<dbReference type="Gene3D" id="1.10.3470.10">
    <property type="entry name" value="ABC transporter involved in vitamin B12 uptake, BtuC"/>
    <property type="match status" value="1"/>
</dbReference>
<comment type="caution">
    <text evidence="9">The sequence shown here is derived from an EMBL/GenBank/DDBJ whole genome shotgun (WGS) entry which is preliminary data.</text>
</comment>
<dbReference type="AlphaFoldDB" id="I1DY95"/>
<comment type="similarity">
    <text evidence="2">Belongs to the binding-protein-dependent transport system permease family. FecCD subfamily.</text>
</comment>
<evidence type="ECO:0000256" key="2">
    <source>
        <dbReference type="ARBA" id="ARBA00007935"/>
    </source>
</evidence>
<feature type="transmembrane region" description="Helical" evidence="8">
    <location>
        <begin position="158"/>
        <end position="180"/>
    </location>
</feature>
<dbReference type="Proteomes" id="UP000004374">
    <property type="component" value="Unassembled WGS sequence"/>
</dbReference>
<evidence type="ECO:0000256" key="4">
    <source>
        <dbReference type="ARBA" id="ARBA00022475"/>
    </source>
</evidence>
<organism evidence="9 10">
    <name type="scientific">Rheinheimera nanhaiensis E407-8</name>
    <dbReference type="NCBI Taxonomy" id="562729"/>
    <lineage>
        <taxon>Bacteria</taxon>
        <taxon>Pseudomonadati</taxon>
        <taxon>Pseudomonadota</taxon>
        <taxon>Gammaproteobacteria</taxon>
        <taxon>Chromatiales</taxon>
        <taxon>Chromatiaceae</taxon>
        <taxon>Rheinheimera</taxon>
    </lineage>
</organism>
<dbReference type="PANTHER" id="PTHR30472">
    <property type="entry name" value="FERRIC ENTEROBACTIN TRANSPORT SYSTEM PERMEASE PROTEIN"/>
    <property type="match status" value="1"/>
</dbReference>
<feature type="transmembrane region" description="Helical" evidence="8">
    <location>
        <begin position="73"/>
        <end position="90"/>
    </location>
</feature>
<evidence type="ECO:0000313" key="9">
    <source>
        <dbReference type="EMBL" id="GAB59023.1"/>
    </source>
</evidence>